<proteinExistence type="predicted"/>
<name>A0ABQ8RBU6_FUSEQ</name>
<reference evidence="1" key="1">
    <citation type="submission" date="2022-09" db="EMBL/GenBank/DDBJ databases">
        <title>Fusarium specimens isolated from Avocado Roots.</title>
        <authorList>
            <person name="Stajich J."/>
            <person name="Roper C."/>
            <person name="Heimlech-Rivalta G."/>
        </authorList>
    </citation>
    <scope>NUCLEOTIDE SEQUENCE</scope>
    <source>
        <strain evidence="1">CF00095</strain>
    </source>
</reference>
<gene>
    <name evidence="1" type="ORF">NW768_006564</name>
</gene>
<dbReference type="EMBL" id="JAOQBH010000009">
    <property type="protein sequence ID" value="KAJ4131024.1"/>
    <property type="molecule type" value="Genomic_DNA"/>
</dbReference>
<protein>
    <submittedName>
        <fullName evidence="1">Uncharacterized protein</fullName>
    </submittedName>
</protein>
<accession>A0ABQ8RBU6</accession>
<evidence type="ECO:0000313" key="1">
    <source>
        <dbReference type="EMBL" id="KAJ4131024.1"/>
    </source>
</evidence>
<evidence type="ECO:0000313" key="2">
    <source>
        <dbReference type="Proteomes" id="UP001152024"/>
    </source>
</evidence>
<sequence>MSDFAFNWAGVAYDTGKPNRSREQVIRIVPKANTLKAQYDLASYMLQPPTYSDEDLQVQDAQEEELAVIIGELLPQDFEYNYPENPLTTRFFDFGRQDLIVPTQGSVGYVIEALSSPTRRFFLLCDERINRVRVVKRLGGLPTTEIRDRLFFYPEFSTCGIRTKLGRWGAFTRNIKDFQKRYLQRRNIEASGPGHT</sequence>
<organism evidence="1 2">
    <name type="scientific">Fusarium equiseti</name>
    <name type="common">Fusarium scirpi</name>
    <dbReference type="NCBI Taxonomy" id="61235"/>
    <lineage>
        <taxon>Eukaryota</taxon>
        <taxon>Fungi</taxon>
        <taxon>Dikarya</taxon>
        <taxon>Ascomycota</taxon>
        <taxon>Pezizomycotina</taxon>
        <taxon>Sordariomycetes</taxon>
        <taxon>Hypocreomycetidae</taxon>
        <taxon>Hypocreales</taxon>
        <taxon>Nectriaceae</taxon>
        <taxon>Fusarium</taxon>
        <taxon>Fusarium incarnatum-equiseti species complex</taxon>
    </lineage>
</organism>
<comment type="caution">
    <text evidence="1">The sequence shown here is derived from an EMBL/GenBank/DDBJ whole genome shotgun (WGS) entry which is preliminary data.</text>
</comment>
<dbReference type="Proteomes" id="UP001152024">
    <property type="component" value="Unassembled WGS sequence"/>
</dbReference>
<keyword evidence="2" id="KW-1185">Reference proteome</keyword>